<dbReference type="Proteomes" id="UP001596443">
    <property type="component" value="Unassembled WGS sequence"/>
</dbReference>
<evidence type="ECO:0000313" key="2">
    <source>
        <dbReference type="EMBL" id="MFC6785781.1"/>
    </source>
</evidence>
<feature type="compositionally biased region" description="Basic and acidic residues" evidence="1">
    <location>
        <begin position="18"/>
        <end position="30"/>
    </location>
</feature>
<reference evidence="2 3" key="1">
    <citation type="journal article" date="2019" name="Int. J. Syst. Evol. Microbiol.">
        <title>The Global Catalogue of Microorganisms (GCM) 10K type strain sequencing project: providing services to taxonomists for standard genome sequencing and annotation.</title>
        <authorList>
            <consortium name="The Broad Institute Genomics Platform"/>
            <consortium name="The Broad Institute Genome Sequencing Center for Infectious Disease"/>
            <person name="Wu L."/>
            <person name="Ma J."/>
        </authorList>
    </citation>
    <scope>NUCLEOTIDE SEQUENCE [LARGE SCALE GENOMIC DNA]</scope>
    <source>
        <strain evidence="2 3">SYNS20</strain>
    </source>
</reference>
<dbReference type="AlphaFoldDB" id="A0ABD5T942"/>
<feature type="compositionally biased region" description="Basic and acidic residues" evidence="1">
    <location>
        <begin position="40"/>
        <end position="52"/>
    </location>
</feature>
<protein>
    <submittedName>
        <fullName evidence="2">Uncharacterized protein</fullName>
    </submittedName>
</protein>
<proteinExistence type="predicted"/>
<dbReference type="GeneID" id="81208839"/>
<organism evidence="2 3">
    <name type="scientific">Halobaculum halobium</name>
    <dbReference type="NCBI Taxonomy" id="3032281"/>
    <lineage>
        <taxon>Archaea</taxon>
        <taxon>Methanobacteriati</taxon>
        <taxon>Methanobacteriota</taxon>
        <taxon>Stenosarchaea group</taxon>
        <taxon>Halobacteria</taxon>
        <taxon>Halobacteriales</taxon>
        <taxon>Haloferacaceae</taxon>
        <taxon>Halobaculum</taxon>
    </lineage>
</organism>
<evidence type="ECO:0000256" key="1">
    <source>
        <dbReference type="SAM" id="MobiDB-lite"/>
    </source>
</evidence>
<evidence type="ECO:0000313" key="3">
    <source>
        <dbReference type="Proteomes" id="UP001596443"/>
    </source>
</evidence>
<accession>A0ABD5T942</accession>
<name>A0ABD5T942_9EURY</name>
<feature type="region of interest" description="Disordered" evidence="1">
    <location>
        <begin position="18"/>
        <end position="58"/>
    </location>
</feature>
<dbReference type="RefSeq" id="WP_284062608.1">
    <property type="nucleotide sequence ID" value="NZ_CP126158.1"/>
</dbReference>
<keyword evidence="3" id="KW-1185">Reference proteome</keyword>
<dbReference type="EMBL" id="JBHSWX010000012">
    <property type="protein sequence ID" value="MFC6785781.1"/>
    <property type="molecule type" value="Genomic_DNA"/>
</dbReference>
<sequence>MTEWDKYVYLLSAATDRRTPLSPDRRGRSVDRRRRSVNCRRLDRAGERDGPPPRRAAVSGSAVASLGFSAETDAPLREAFSGVDPYRAAMTALATTIHVGGGR</sequence>
<gene>
    <name evidence="2" type="ORF">ACFQFD_07285</name>
</gene>
<comment type="caution">
    <text evidence="2">The sequence shown here is derived from an EMBL/GenBank/DDBJ whole genome shotgun (WGS) entry which is preliminary data.</text>
</comment>